<organism evidence="1 2">
    <name type="scientific">Leptospirillum ferriphilum</name>
    <dbReference type="NCBI Taxonomy" id="178606"/>
    <lineage>
        <taxon>Bacteria</taxon>
        <taxon>Pseudomonadati</taxon>
        <taxon>Nitrospirota</taxon>
        <taxon>Nitrospiria</taxon>
        <taxon>Nitrospirales</taxon>
        <taxon>Nitrospiraceae</taxon>
        <taxon>Leptospirillum</taxon>
    </lineage>
</organism>
<proteinExistence type="predicted"/>
<sequence length="44" mass="4909">MVLLPACLTGVFPSGGSMGKKFKDIVEVWMHYGPDEEPDRIRNS</sequence>
<gene>
    <name evidence="1" type="ORF">LptCag_1855</name>
</gene>
<evidence type="ECO:0000313" key="2">
    <source>
        <dbReference type="Proteomes" id="UP000029452"/>
    </source>
</evidence>
<protein>
    <submittedName>
        <fullName evidence="1">Uncharacterized protein</fullName>
    </submittedName>
</protein>
<dbReference type="PATRIC" id="fig|178606.4.peg.2109"/>
<evidence type="ECO:0000313" key="1">
    <source>
        <dbReference type="EMBL" id="KGA93160.1"/>
    </source>
</evidence>
<dbReference type="AlphaFoldDB" id="A0A094W9I6"/>
<reference evidence="1 2" key="1">
    <citation type="submission" date="2014-06" db="EMBL/GenBank/DDBJ databases">
        <title>Draft genome sequence of iron oxidizing acidophile Leptospirillum ferriphilum DSM14647.</title>
        <authorList>
            <person name="Cardenas J.P."/>
            <person name="Lazcano M."/>
            <person name="Ossandon F.J."/>
            <person name="Corbett M."/>
            <person name="Holmes D.S."/>
            <person name="Watkin E."/>
        </authorList>
    </citation>
    <scope>NUCLEOTIDE SEQUENCE [LARGE SCALE GENOMIC DNA]</scope>
    <source>
        <strain evidence="1 2">DSM 14647</strain>
    </source>
</reference>
<dbReference type="Proteomes" id="UP000029452">
    <property type="component" value="Unassembled WGS sequence"/>
</dbReference>
<name>A0A094W9I6_9BACT</name>
<comment type="caution">
    <text evidence="1">The sequence shown here is derived from an EMBL/GenBank/DDBJ whole genome shotgun (WGS) entry which is preliminary data.</text>
</comment>
<dbReference type="EMBL" id="JPGK01000008">
    <property type="protein sequence ID" value="KGA93160.1"/>
    <property type="molecule type" value="Genomic_DNA"/>
</dbReference>
<accession>A0A094W9I6</accession>